<dbReference type="PANTHER" id="PTHR39428">
    <property type="entry name" value="F420H(2)-DEPENDENT QUINONE REDUCTASE RV1261C"/>
    <property type="match status" value="1"/>
</dbReference>
<dbReference type="InterPro" id="IPR012349">
    <property type="entry name" value="Split_barrel_FMN-bd"/>
</dbReference>
<dbReference type="NCBIfam" id="TIGR00026">
    <property type="entry name" value="hi_GC_TIGR00026"/>
    <property type="match status" value="1"/>
</dbReference>
<dbReference type="GO" id="GO:0005886">
    <property type="term" value="C:plasma membrane"/>
    <property type="evidence" value="ECO:0007669"/>
    <property type="project" value="TreeGrafter"/>
</dbReference>
<comment type="similarity">
    <text evidence="1">Belongs to the F420H(2)-dependent quinone reductase family.</text>
</comment>
<dbReference type="AlphaFoldDB" id="A0A563ER51"/>
<dbReference type="InterPro" id="IPR004378">
    <property type="entry name" value="F420H2_quin_Rdtase"/>
</dbReference>
<reference evidence="3 4" key="1">
    <citation type="submission" date="2019-07" db="EMBL/GenBank/DDBJ databases">
        <title>Lentzea xizangensis sp. nov., isolated from Qinghai-Tibetan Plateau Soils.</title>
        <authorList>
            <person name="Huang J."/>
        </authorList>
    </citation>
    <scope>NUCLEOTIDE SEQUENCE [LARGE SCALE GENOMIC DNA]</scope>
    <source>
        <strain evidence="3 4">FXJ1.1311</strain>
    </source>
</reference>
<dbReference type="Pfam" id="PF04075">
    <property type="entry name" value="F420H2_quin_red"/>
    <property type="match status" value="1"/>
</dbReference>
<evidence type="ECO:0000256" key="1">
    <source>
        <dbReference type="ARBA" id="ARBA00008710"/>
    </source>
</evidence>
<gene>
    <name evidence="3" type="ORF">FKR81_24635</name>
</gene>
<dbReference type="OrthoDB" id="8225825at2"/>
<evidence type="ECO:0000313" key="3">
    <source>
        <dbReference type="EMBL" id="TWP49301.1"/>
    </source>
</evidence>
<protein>
    <submittedName>
        <fullName evidence="3">Nitroreductase family deazaflavin-dependent oxidoreductase</fullName>
    </submittedName>
</protein>
<keyword evidence="4" id="KW-1185">Reference proteome</keyword>
<name>A0A563ER51_9PSEU</name>
<sequence length="159" mass="17532">MKSKLFQRFAGNPKMLRMMMKSAPAMDRLAHRLTGGRFTMSGSVMPIMVLDTIGSKSGQPRRSPLQYVKHGNDFLVIGSNFGGTAHPAWSTNLLKTPDAAASVGGKSFPVTARLLAGAERDEAWRVALEQWPPFENYVAQAGGREFRIFRLEPTERPPA</sequence>
<comment type="catalytic activity">
    <reaction evidence="2">
        <text>oxidized coenzyme F420-(gamma-L-Glu)(n) + a quinol + H(+) = reduced coenzyme F420-(gamma-L-Glu)(n) + a quinone</text>
        <dbReference type="Rhea" id="RHEA:39663"/>
        <dbReference type="Rhea" id="RHEA-COMP:12939"/>
        <dbReference type="Rhea" id="RHEA-COMP:14378"/>
        <dbReference type="ChEBI" id="CHEBI:15378"/>
        <dbReference type="ChEBI" id="CHEBI:24646"/>
        <dbReference type="ChEBI" id="CHEBI:132124"/>
        <dbReference type="ChEBI" id="CHEBI:133980"/>
        <dbReference type="ChEBI" id="CHEBI:139511"/>
    </reaction>
</comment>
<accession>A0A563ER51</accession>
<evidence type="ECO:0000313" key="4">
    <source>
        <dbReference type="Proteomes" id="UP000316639"/>
    </source>
</evidence>
<dbReference type="RefSeq" id="WP_146354835.1">
    <property type="nucleotide sequence ID" value="NZ_VOBR01000016.1"/>
</dbReference>
<dbReference type="SUPFAM" id="SSF50475">
    <property type="entry name" value="FMN-binding split barrel"/>
    <property type="match status" value="1"/>
</dbReference>
<dbReference type="PANTHER" id="PTHR39428:SF1">
    <property type="entry name" value="F420H(2)-DEPENDENT QUINONE REDUCTASE RV1261C"/>
    <property type="match status" value="1"/>
</dbReference>
<evidence type="ECO:0000256" key="2">
    <source>
        <dbReference type="ARBA" id="ARBA00049106"/>
    </source>
</evidence>
<proteinExistence type="inferred from homology"/>
<organism evidence="3 4">
    <name type="scientific">Lentzea tibetensis</name>
    <dbReference type="NCBI Taxonomy" id="2591470"/>
    <lineage>
        <taxon>Bacteria</taxon>
        <taxon>Bacillati</taxon>
        <taxon>Actinomycetota</taxon>
        <taxon>Actinomycetes</taxon>
        <taxon>Pseudonocardiales</taxon>
        <taxon>Pseudonocardiaceae</taxon>
        <taxon>Lentzea</taxon>
    </lineage>
</organism>
<dbReference type="Gene3D" id="2.30.110.10">
    <property type="entry name" value="Electron Transport, Fmn-binding Protein, Chain A"/>
    <property type="match status" value="1"/>
</dbReference>
<dbReference type="GO" id="GO:0016491">
    <property type="term" value="F:oxidoreductase activity"/>
    <property type="evidence" value="ECO:0007669"/>
    <property type="project" value="InterPro"/>
</dbReference>
<dbReference type="GO" id="GO:0070967">
    <property type="term" value="F:coenzyme F420 binding"/>
    <property type="evidence" value="ECO:0007669"/>
    <property type="project" value="TreeGrafter"/>
</dbReference>
<dbReference type="Proteomes" id="UP000316639">
    <property type="component" value="Unassembled WGS sequence"/>
</dbReference>
<dbReference type="EMBL" id="VOBR01000016">
    <property type="protein sequence ID" value="TWP49301.1"/>
    <property type="molecule type" value="Genomic_DNA"/>
</dbReference>
<comment type="caution">
    <text evidence="3">The sequence shown here is derived from an EMBL/GenBank/DDBJ whole genome shotgun (WGS) entry which is preliminary data.</text>
</comment>